<dbReference type="SMART" id="SM00327">
    <property type="entry name" value="VWA"/>
    <property type="match status" value="1"/>
</dbReference>
<sequence length="1136" mass="123896">MSVWMMNVADIKGVTVARQMEVCYLSPPLWVIGASNIVVVVANNTMTSRGLHVLLCLSVMVTVAFPHALPTEEILVVTTGSGGDTSSNVTPSEAVEVTSEEPNAPIALTEMAVRSEISLRYASTAVVAHVHNPAPRAQEYTFRVLLPETAFISGFVMTLEGKPYKAYVKEKEEAKNIYNQAVAQGIGAAHVAAKARDSNVFTVSVNVEPKSRAVFNLTYEELLSRRNGVYNHAVNLHPGALVPRLTVTVHIRETQGIAVLRVPEIRTGNEVDATNEDAQNKNAVIKQSNKNREATITFTPDLEEQKVLIQIYKDKSSGRNVNRYGYQSQEEVPQDGTLGQFVVQYDVDRSKTNEVLVNNGYFVHFFAPSELPPLSKHVVFVLDISGSMSGRKIEQLIEAMQTILGELNKGDVFNIVQFESSVQILDIASAYERPATYENNFYYRPASYDIPPLLPPVPATPDFIAKAKLLISRLRAGGGTNIGTALDTAIALIQKYGAATRNVSAAATTTTTTTTPAAQHSETGENTSDASVPEPEKKQDGAAVQNNDSEIKNDEKEPIIIFLTDGEPTEGERNPTKIISVVAEKNYGDHKASIYSLAFGEDADKSFLRKLSLKNVGFSRHIYEASDAALQLHDFYRQISSPLVANVKFVYPPDQVKDGSITKHKFRRFYAGSEAVVAGRLHEDATELAPHVYGICGVGLDEGSRKRYDVTTSVSVADKTESYLPLERLWAYLTIQQLLDEHQVTDLKDDDENNPAKKALKLALKYEFVTSLTSLVVVKPNATSAVDTESADKASSSFPTAFYDSAPPSGPSSFSHYSMMARPSYSNNAYPIALSGMAAPMLDMHAYEESDILAIDDYDVVTTPVPPPSSTTSSPLESYHLEDFAWLAPLLNTTTDSITLNQNGTQVILKLTKDNNAPKAASGDTECPTATDASAGRCVYLSRCPKARDITLHLYTSIYCVVGDGDCWKILKGMVNLADAFMINTVTEGAMNVLRQIGVFKSKTDTLQSVPIIIKMPLWELAQAAGPFVRLAGLSGAMAVVLGAMGAHRTFPATEGKEDLRKIFETANRFHFLHTLALMTVPLCRKPYIAGGFFIAGMGLFCGTCYYHCFTGNPSFRKLTPIGGSCLILGWLAMVI</sequence>
<feature type="domain" description="VWFA" evidence="3">
    <location>
        <begin position="377"/>
        <end position="639"/>
    </location>
</feature>
<dbReference type="Pfam" id="PF08487">
    <property type="entry name" value="VIT"/>
    <property type="match status" value="1"/>
</dbReference>
<dbReference type="Gene3D" id="3.40.50.410">
    <property type="entry name" value="von Willebrand factor, type A domain"/>
    <property type="match status" value="2"/>
</dbReference>
<dbReference type="EMBL" id="KQ459602">
    <property type="protein sequence ID" value="KPI93480.1"/>
    <property type="molecule type" value="Genomic_DNA"/>
</dbReference>
<dbReference type="PANTHER" id="PTHR10338">
    <property type="entry name" value="INTER-ALPHA-TRYPSIN INHIBITOR HEAVY CHAIN FAMILY MEMBER"/>
    <property type="match status" value="1"/>
</dbReference>
<keyword evidence="2" id="KW-0812">Transmembrane</keyword>
<reference evidence="5 6" key="1">
    <citation type="journal article" date="2015" name="Nat. Commun.">
        <title>Outbred genome sequencing and CRISPR/Cas9 gene editing in butterflies.</title>
        <authorList>
            <person name="Li X."/>
            <person name="Fan D."/>
            <person name="Zhang W."/>
            <person name="Liu G."/>
            <person name="Zhang L."/>
            <person name="Zhao L."/>
            <person name="Fang X."/>
            <person name="Chen L."/>
            <person name="Dong Y."/>
            <person name="Chen Y."/>
            <person name="Ding Y."/>
            <person name="Zhao R."/>
            <person name="Feng M."/>
            <person name="Zhu Y."/>
            <person name="Feng Y."/>
            <person name="Jiang X."/>
            <person name="Zhu D."/>
            <person name="Xiang H."/>
            <person name="Feng X."/>
            <person name="Li S."/>
            <person name="Wang J."/>
            <person name="Zhang G."/>
            <person name="Kronforst M.R."/>
            <person name="Wang W."/>
        </authorList>
    </citation>
    <scope>NUCLEOTIDE SEQUENCE [LARGE SCALE GENOMIC DNA]</scope>
    <source>
        <strain evidence="5">Ya'a_city_454_Px</strain>
        <tissue evidence="5">Whole body</tissue>
    </source>
</reference>
<accession>A0A194PQS2</accession>
<protein>
    <submittedName>
        <fullName evidence="5">Inter-alpha-trypsin inhibitor heavy chain H4</fullName>
    </submittedName>
</protein>
<dbReference type="Pfam" id="PF13519">
    <property type="entry name" value="VWA_2"/>
    <property type="match status" value="1"/>
</dbReference>
<gene>
    <name evidence="5" type="ORF">RR46_10740</name>
</gene>
<dbReference type="Proteomes" id="UP000053268">
    <property type="component" value="Unassembled WGS sequence"/>
</dbReference>
<keyword evidence="2" id="KW-0472">Membrane</keyword>
<feature type="region of interest" description="Disordered" evidence="1">
    <location>
        <begin position="507"/>
        <end position="550"/>
    </location>
</feature>
<organism evidence="5 6">
    <name type="scientific">Papilio xuthus</name>
    <name type="common">Asian swallowtail butterfly</name>
    <dbReference type="NCBI Taxonomy" id="66420"/>
    <lineage>
        <taxon>Eukaryota</taxon>
        <taxon>Metazoa</taxon>
        <taxon>Ecdysozoa</taxon>
        <taxon>Arthropoda</taxon>
        <taxon>Hexapoda</taxon>
        <taxon>Insecta</taxon>
        <taxon>Pterygota</taxon>
        <taxon>Neoptera</taxon>
        <taxon>Endopterygota</taxon>
        <taxon>Lepidoptera</taxon>
        <taxon>Glossata</taxon>
        <taxon>Ditrysia</taxon>
        <taxon>Papilionoidea</taxon>
        <taxon>Papilionidae</taxon>
        <taxon>Papilioninae</taxon>
        <taxon>Papilio</taxon>
    </lineage>
</organism>
<dbReference type="InterPro" id="IPR050934">
    <property type="entry name" value="ITIH"/>
</dbReference>
<feature type="compositionally biased region" description="Polar residues" evidence="1">
    <location>
        <begin position="520"/>
        <end position="530"/>
    </location>
</feature>
<name>A0A194PQS2_PAPXU</name>
<dbReference type="Pfam" id="PF04241">
    <property type="entry name" value="DUF423"/>
    <property type="match status" value="1"/>
</dbReference>
<dbReference type="STRING" id="66420.A0A194PQS2"/>
<dbReference type="InterPro" id="IPR006696">
    <property type="entry name" value="DUF423"/>
</dbReference>
<dbReference type="InterPro" id="IPR013694">
    <property type="entry name" value="VIT"/>
</dbReference>
<evidence type="ECO:0000256" key="1">
    <source>
        <dbReference type="SAM" id="MobiDB-lite"/>
    </source>
</evidence>
<keyword evidence="2" id="KW-1133">Transmembrane helix</keyword>
<evidence type="ECO:0000259" key="3">
    <source>
        <dbReference type="PROSITE" id="PS50234"/>
    </source>
</evidence>
<feature type="domain" description="VIT" evidence="4">
    <location>
        <begin position="92"/>
        <end position="221"/>
    </location>
</feature>
<feature type="transmembrane region" description="Helical" evidence="2">
    <location>
        <begin position="1088"/>
        <end position="1107"/>
    </location>
</feature>
<evidence type="ECO:0000313" key="6">
    <source>
        <dbReference type="Proteomes" id="UP000053268"/>
    </source>
</evidence>
<evidence type="ECO:0000259" key="4">
    <source>
        <dbReference type="PROSITE" id="PS51468"/>
    </source>
</evidence>
<evidence type="ECO:0000313" key="5">
    <source>
        <dbReference type="EMBL" id="KPI93480.1"/>
    </source>
</evidence>
<dbReference type="SUPFAM" id="SSF53300">
    <property type="entry name" value="vWA-like"/>
    <property type="match status" value="1"/>
</dbReference>
<dbReference type="PROSITE" id="PS50234">
    <property type="entry name" value="VWFA"/>
    <property type="match status" value="1"/>
</dbReference>
<dbReference type="PANTHER" id="PTHR10338:SF108">
    <property type="entry name" value="INTER-ALPHA-TRYPSIN INHIBITOR HEAVY CHAIN H4-LIKE PROTEIN"/>
    <property type="match status" value="1"/>
</dbReference>
<dbReference type="GO" id="GO:0032991">
    <property type="term" value="C:protein-containing complex"/>
    <property type="evidence" value="ECO:0007669"/>
    <property type="project" value="UniProtKB-ARBA"/>
</dbReference>
<evidence type="ECO:0000256" key="2">
    <source>
        <dbReference type="SAM" id="Phobius"/>
    </source>
</evidence>
<feature type="compositionally biased region" description="Low complexity" evidence="1">
    <location>
        <begin position="507"/>
        <end position="518"/>
    </location>
</feature>
<dbReference type="SMART" id="SM00609">
    <property type="entry name" value="VIT"/>
    <property type="match status" value="1"/>
</dbReference>
<dbReference type="InterPro" id="IPR002035">
    <property type="entry name" value="VWF_A"/>
</dbReference>
<dbReference type="PROSITE" id="PS51468">
    <property type="entry name" value="VIT"/>
    <property type="match status" value="1"/>
</dbReference>
<proteinExistence type="predicted"/>
<dbReference type="AlphaFoldDB" id="A0A194PQS2"/>
<dbReference type="InterPro" id="IPR036465">
    <property type="entry name" value="vWFA_dom_sf"/>
</dbReference>
<feature type="region of interest" description="Disordered" evidence="1">
    <location>
        <begin position="81"/>
        <end position="100"/>
    </location>
</feature>
<keyword evidence="6" id="KW-1185">Reference proteome</keyword>